<reference evidence="1 3" key="2">
    <citation type="journal article" date="2013" name="Nature">
        <title>Insights into bilaterian evolution from three spiralian genomes.</title>
        <authorList>
            <person name="Simakov O."/>
            <person name="Marletaz F."/>
            <person name="Cho S.J."/>
            <person name="Edsinger-Gonzales E."/>
            <person name="Havlak P."/>
            <person name="Hellsten U."/>
            <person name="Kuo D.H."/>
            <person name="Larsson T."/>
            <person name="Lv J."/>
            <person name="Arendt D."/>
            <person name="Savage R."/>
            <person name="Osoegawa K."/>
            <person name="de Jong P."/>
            <person name="Grimwood J."/>
            <person name="Chapman J.A."/>
            <person name="Shapiro H."/>
            <person name="Aerts A."/>
            <person name="Otillar R.P."/>
            <person name="Terry A.Y."/>
            <person name="Boore J.L."/>
            <person name="Grigoriev I.V."/>
            <person name="Lindberg D.R."/>
            <person name="Seaver E.C."/>
            <person name="Weisblat D.A."/>
            <person name="Putnam N.H."/>
            <person name="Rokhsar D.S."/>
        </authorList>
    </citation>
    <scope>NUCLEOTIDE SEQUENCE</scope>
    <source>
        <strain evidence="1 3">I ESC-2004</strain>
    </source>
</reference>
<proteinExistence type="predicted"/>
<dbReference type="HOGENOM" id="CLU_2225673_0_0_1"/>
<reference evidence="2" key="3">
    <citation type="submission" date="2015-06" db="UniProtKB">
        <authorList>
            <consortium name="EnsemblMetazoa"/>
        </authorList>
    </citation>
    <scope>IDENTIFICATION</scope>
</reference>
<organism evidence="1">
    <name type="scientific">Capitella teleta</name>
    <name type="common">Polychaete worm</name>
    <dbReference type="NCBI Taxonomy" id="283909"/>
    <lineage>
        <taxon>Eukaryota</taxon>
        <taxon>Metazoa</taxon>
        <taxon>Spiralia</taxon>
        <taxon>Lophotrochozoa</taxon>
        <taxon>Annelida</taxon>
        <taxon>Polychaeta</taxon>
        <taxon>Sedentaria</taxon>
        <taxon>Scolecida</taxon>
        <taxon>Capitellidae</taxon>
        <taxon>Capitella</taxon>
    </lineage>
</organism>
<dbReference type="AlphaFoldDB" id="R7V9Y5"/>
<dbReference type="EMBL" id="AMQN01004509">
    <property type="status" value="NOT_ANNOTATED_CDS"/>
    <property type="molecule type" value="Genomic_DNA"/>
</dbReference>
<dbReference type="EnsemblMetazoa" id="CapteT187112">
    <property type="protein sequence ID" value="CapteP187112"/>
    <property type="gene ID" value="CapteG187112"/>
</dbReference>
<gene>
    <name evidence="1" type="ORF">CAPTEDRAFT_187112</name>
</gene>
<evidence type="ECO:0000313" key="1">
    <source>
        <dbReference type="EMBL" id="ELU15638.1"/>
    </source>
</evidence>
<accession>R7V9Y5</accession>
<evidence type="ECO:0000313" key="3">
    <source>
        <dbReference type="Proteomes" id="UP000014760"/>
    </source>
</evidence>
<sequence>MRVMLVILVAETKLRFSQLFACEGVVFTKQWSVELMALSSIDRINGGVCLEKFIYYGRKAFMVKFVHENDDREYIKVMKRKNLERFKQLGLKILFATVAPNINTIV</sequence>
<keyword evidence="3" id="KW-1185">Reference proteome</keyword>
<evidence type="ECO:0000313" key="2">
    <source>
        <dbReference type="EnsemblMetazoa" id="CapteP187112"/>
    </source>
</evidence>
<reference evidence="3" key="1">
    <citation type="submission" date="2012-12" db="EMBL/GenBank/DDBJ databases">
        <authorList>
            <person name="Hellsten U."/>
            <person name="Grimwood J."/>
            <person name="Chapman J.A."/>
            <person name="Shapiro H."/>
            <person name="Aerts A."/>
            <person name="Otillar R.P."/>
            <person name="Terry A.Y."/>
            <person name="Boore J.L."/>
            <person name="Simakov O."/>
            <person name="Marletaz F."/>
            <person name="Cho S.-J."/>
            <person name="Edsinger-Gonzales E."/>
            <person name="Havlak P."/>
            <person name="Kuo D.-H."/>
            <person name="Larsson T."/>
            <person name="Lv J."/>
            <person name="Arendt D."/>
            <person name="Savage R."/>
            <person name="Osoegawa K."/>
            <person name="de Jong P."/>
            <person name="Lindberg D.R."/>
            <person name="Seaver E.C."/>
            <person name="Weisblat D.A."/>
            <person name="Putnam N.H."/>
            <person name="Grigoriev I.V."/>
            <person name="Rokhsar D.S."/>
        </authorList>
    </citation>
    <scope>NUCLEOTIDE SEQUENCE</scope>
    <source>
        <strain evidence="3">I ESC-2004</strain>
    </source>
</reference>
<protein>
    <submittedName>
        <fullName evidence="1 2">Uncharacterized protein</fullName>
    </submittedName>
</protein>
<dbReference type="Proteomes" id="UP000014760">
    <property type="component" value="Unassembled WGS sequence"/>
</dbReference>
<name>R7V9Y5_CAPTE</name>
<dbReference type="EMBL" id="KB293691">
    <property type="protein sequence ID" value="ELU15638.1"/>
    <property type="molecule type" value="Genomic_DNA"/>
</dbReference>